<keyword evidence="1" id="KW-0695">RNA-directed DNA polymerase</keyword>
<evidence type="ECO:0000313" key="1">
    <source>
        <dbReference type="EMBL" id="RXN30933.1"/>
    </source>
</evidence>
<keyword evidence="1" id="KW-0808">Transferase</keyword>
<protein>
    <submittedName>
        <fullName evidence="1">RNA-directed DNA polymerase from mobile element jockey-like protein</fullName>
    </submittedName>
</protein>
<accession>A0A498NGG3</accession>
<keyword evidence="2" id="KW-1185">Reference proteome</keyword>
<gene>
    <name evidence="1" type="ORF">ROHU_017337</name>
</gene>
<dbReference type="GO" id="GO:0003964">
    <property type="term" value="F:RNA-directed DNA polymerase activity"/>
    <property type="evidence" value="ECO:0007669"/>
    <property type="project" value="UniProtKB-KW"/>
</dbReference>
<sequence length="105" mass="12115">MPQKRAESHIHNSQAIAKVQERVPRIMTSLICRISQIVSASSVTALGSLLRQVKGRLKIRWMDRIIEDMRHVNVTPEDALDQAKWRRGFDSTNARTKKDRQILIL</sequence>
<name>A0A498NGG3_LABRO</name>
<reference evidence="1 2" key="1">
    <citation type="submission" date="2018-03" db="EMBL/GenBank/DDBJ databases">
        <title>Draft genome sequence of Rohu Carp (Labeo rohita).</title>
        <authorList>
            <person name="Das P."/>
            <person name="Kushwaha B."/>
            <person name="Joshi C.G."/>
            <person name="Kumar D."/>
            <person name="Nagpure N.S."/>
            <person name="Sahoo L."/>
            <person name="Das S.P."/>
            <person name="Bit A."/>
            <person name="Patnaik S."/>
            <person name="Meher P.K."/>
            <person name="Jayasankar P."/>
            <person name="Koringa P.G."/>
            <person name="Patel N.V."/>
            <person name="Hinsu A.T."/>
            <person name="Kumar R."/>
            <person name="Pandey M."/>
            <person name="Agarwal S."/>
            <person name="Srivastava S."/>
            <person name="Singh M."/>
            <person name="Iquebal M.A."/>
            <person name="Jaiswal S."/>
            <person name="Angadi U.B."/>
            <person name="Kumar N."/>
            <person name="Raza M."/>
            <person name="Shah T.M."/>
            <person name="Rai A."/>
            <person name="Jena J.K."/>
        </authorList>
    </citation>
    <scope>NUCLEOTIDE SEQUENCE [LARGE SCALE GENOMIC DNA]</scope>
    <source>
        <strain evidence="1">DASCIFA01</strain>
        <tissue evidence="1">Testis</tissue>
    </source>
</reference>
<keyword evidence="1" id="KW-0548">Nucleotidyltransferase</keyword>
<dbReference type="AlphaFoldDB" id="A0A498NGG3"/>
<organism evidence="1 2">
    <name type="scientific">Labeo rohita</name>
    <name type="common">Indian major carp</name>
    <name type="synonym">Cyprinus rohita</name>
    <dbReference type="NCBI Taxonomy" id="84645"/>
    <lineage>
        <taxon>Eukaryota</taxon>
        <taxon>Metazoa</taxon>
        <taxon>Chordata</taxon>
        <taxon>Craniata</taxon>
        <taxon>Vertebrata</taxon>
        <taxon>Euteleostomi</taxon>
        <taxon>Actinopterygii</taxon>
        <taxon>Neopterygii</taxon>
        <taxon>Teleostei</taxon>
        <taxon>Ostariophysi</taxon>
        <taxon>Cypriniformes</taxon>
        <taxon>Cyprinidae</taxon>
        <taxon>Labeoninae</taxon>
        <taxon>Labeonini</taxon>
        <taxon>Labeo</taxon>
    </lineage>
</organism>
<evidence type="ECO:0000313" key="2">
    <source>
        <dbReference type="Proteomes" id="UP000290572"/>
    </source>
</evidence>
<comment type="caution">
    <text evidence="1">The sequence shown here is derived from an EMBL/GenBank/DDBJ whole genome shotgun (WGS) entry which is preliminary data.</text>
</comment>
<dbReference type="Proteomes" id="UP000290572">
    <property type="component" value="Unassembled WGS sequence"/>
</dbReference>
<proteinExistence type="predicted"/>
<dbReference type="EMBL" id="QBIY01011537">
    <property type="protein sequence ID" value="RXN30933.1"/>
    <property type="molecule type" value="Genomic_DNA"/>
</dbReference>